<keyword evidence="2" id="KW-1185">Reference proteome</keyword>
<protein>
    <submittedName>
        <fullName evidence="1">Uncharacterized protein</fullName>
    </submittedName>
</protein>
<gene>
    <name evidence="1" type="ORF">BDY21DRAFT_103481</name>
</gene>
<name>A0A6A6NRR5_9PEZI</name>
<proteinExistence type="predicted"/>
<organism evidence="1 2">
    <name type="scientific">Lineolata rhizophorae</name>
    <dbReference type="NCBI Taxonomy" id="578093"/>
    <lineage>
        <taxon>Eukaryota</taxon>
        <taxon>Fungi</taxon>
        <taxon>Dikarya</taxon>
        <taxon>Ascomycota</taxon>
        <taxon>Pezizomycotina</taxon>
        <taxon>Dothideomycetes</taxon>
        <taxon>Dothideomycetes incertae sedis</taxon>
        <taxon>Lineolatales</taxon>
        <taxon>Lineolataceae</taxon>
        <taxon>Lineolata</taxon>
    </lineage>
</organism>
<dbReference type="AlphaFoldDB" id="A0A6A6NRR5"/>
<sequence length="242" mass="26013">MRRLQPCELAASAAAAVELFLKARSRLVLTGRARPRGARPLPGQLIASTSKSLACDPANRSAPSAPHKWLAGRSCSGACLTHMASYRRAHGCILRVAADWATPGPAGAFAMYPRKGTHETVLCDGARRSPSHVPSGLARAFLFYPFLSLSPKSVASIYLDDQSARQPASVVRSRKSGDGLSSLDKDRVHFALSQRPSFDSLSLTSNRPLPRVLYYYRHSLLSASISDSSPSLSVFPLSAFCS</sequence>
<reference evidence="1" key="1">
    <citation type="journal article" date="2020" name="Stud. Mycol.">
        <title>101 Dothideomycetes genomes: a test case for predicting lifestyles and emergence of pathogens.</title>
        <authorList>
            <person name="Haridas S."/>
            <person name="Albert R."/>
            <person name="Binder M."/>
            <person name="Bloem J."/>
            <person name="Labutti K."/>
            <person name="Salamov A."/>
            <person name="Andreopoulos B."/>
            <person name="Baker S."/>
            <person name="Barry K."/>
            <person name="Bills G."/>
            <person name="Bluhm B."/>
            <person name="Cannon C."/>
            <person name="Castanera R."/>
            <person name="Culley D."/>
            <person name="Daum C."/>
            <person name="Ezra D."/>
            <person name="Gonzalez J."/>
            <person name="Henrissat B."/>
            <person name="Kuo A."/>
            <person name="Liang C."/>
            <person name="Lipzen A."/>
            <person name="Lutzoni F."/>
            <person name="Magnuson J."/>
            <person name="Mondo S."/>
            <person name="Nolan M."/>
            <person name="Ohm R."/>
            <person name="Pangilinan J."/>
            <person name="Park H.-J."/>
            <person name="Ramirez L."/>
            <person name="Alfaro M."/>
            <person name="Sun H."/>
            <person name="Tritt A."/>
            <person name="Yoshinaga Y."/>
            <person name="Zwiers L.-H."/>
            <person name="Turgeon B."/>
            <person name="Goodwin S."/>
            <person name="Spatafora J."/>
            <person name="Crous P."/>
            <person name="Grigoriev I."/>
        </authorList>
    </citation>
    <scope>NUCLEOTIDE SEQUENCE</scope>
    <source>
        <strain evidence="1">ATCC 16933</strain>
    </source>
</reference>
<dbReference type="Proteomes" id="UP000799766">
    <property type="component" value="Unassembled WGS sequence"/>
</dbReference>
<accession>A0A6A6NRR5</accession>
<evidence type="ECO:0000313" key="1">
    <source>
        <dbReference type="EMBL" id="KAF2454426.1"/>
    </source>
</evidence>
<dbReference type="EMBL" id="MU001691">
    <property type="protein sequence ID" value="KAF2454426.1"/>
    <property type="molecule type" value="Genomic_DNA"/>
</dbReference>
<evidence type="ECO:0000313" key="2">
    <source>
        <dbReference type="Proteomes" id="UP000799766"/>
    </source>
</evidence>